<feature type="binding site" evidence="14 15">
    <location>
        <position position="23"/>
    </location>
    <ligand>
        <name>a divalent metal cation</name>
        <dbReference type="ChEBI" id="CHEBI:60240"/>
    </ligand>
</feature>
<evidence type="ECO:0000256" key="12">
    <source>
        <dbReference type="ARBA" id="ARBA00022801"/>
    </source>
</evidence>
<keyword evidence="8 14" id="KW-0963">Cytoplasm</keyword>
<dbReference type="Proteomes" id="UP001269819">
    <property type="component" value="Unassembled WGS sequence"/>
</dbReference>
<dbReference type="InterPro" id="IPR024567">
    <property type="entry name" value="RNase_HII/HIII_dom"/>
</dbReference>
<evidence type="ECO:0000256" key="6">
    <source>
        <dbReference type="ARBA" id="ARBA00012180"/>
    </source>
</evidence>
<dbReference type="PROSITE" id="PS51975">
    <property type="entry name" value="RNASE_H_2"/>
    <property type="match status" value="1"/>
</dbReference>
<comment type="similarity">
    <text evidence="5 14 16">Belongs to the RNase HII family.</text>
</comment>
<evidence type="ECO:0000256" key="10">
    <source>
        <dbReference type="ARBA" id="ARBA00022723"/>
    </source>
</evidence>
<accession>A0ABU3VTS1</accession>
<comment type="catalytic activity">
    <reaction evidence="1 14 15 16">
        <text>Endonucleolytic cleavage to 5'-phosphomonoester.</text>
        <dbReference type="EC" id="3.1.26.4"/>
    </reaction>
</comment>
<keyword evidence="10 14" id="KW-0479">Metal-binding</keyword>
<evidence type="ECO:0000256" key="14">
    <source>
        <dbReference type="HAMAP-Rule" id="MF_00052"/>
    </source>
</evidence>
<evidence type="ECO:0000256" key="9">
    <source>
        <dbReference type="ARBA" id="ARBA00022722"/>
    </source>
</evidence>
<dbReference type="PANTHER" id="PTHR10954:SF18">
    <property type="entry name" value="RIBONUCLEASE HII"/>
    <property type="match status" value="1"/>
</dbReference>
<gene>
    <name evidence="14 19" type="primary">rnhB</name>
    <name evidence="19" type="ORF">RYS15_03155</name>
</gene>
<keyword evidence="20" id="KW-1185">Reference proteome</keyword>
<evidence type="ECO:0000256" key="13">
    <source>
        <dbReference type="ARBA" id="ARBA00023211"/>
    </source>
</evidence>
<evidence type="ECO:0000256" key="11">
    <source>
        <dbReference type="ARBA" id="ARBA00022759"/>
    </source>
</evidence>
<evidence type="ECO:0000313" key="19">
    <source>
        <dbReference type="EMBL" id="MDV2077659.1"/>
    </source>
</evidence>
<evidence type="ECO:0000256" key="7">
    <source>
        <dbReference type="ARBA" id="ARBA00019179"/>
    </source>
</evidence>
<evidence type="ECO:0000256" key="16">
    <source>
        <dbReference type="RuleBase" id="RU003515"/>
    </source>
</evidence>
<keyword evidence="11 14" id="KW-0255">Endonuclease</keyword>
<comment type="caution">
    <text evidence="19">The sequence shown here is derived from an EMBL/GenBank/DDBJ whole genome shotgun (WGS) entry which is preliminary data.</text>
</comment>
<dbReference type="NCBIfam" id="NF000596">
    <property type="entry name" value="PRK00015.1-4"/>
    <property type="match status" value="1"/>
</dbReference>
<dbReference type="NCBIfam" id="NF000594">
    <property type="entry name" value="PRK00015.1-1"/>
    <property type="match status" value="1"/>
</dbReference>
<dbReference type="InterPro" id="IPR036397">
    <property type="entry name" value="RNaseH_sf"/>
</dbReference>
<evidence type="ECO:0000256" key="8">
    <source>
        <dbReference type="ARBA" id="ARBA00022490"/>
    </source>
</evidence>
<organism evidence="19 20">
    <name type="scientific">Marinobacter xestospongiae</name>
    <dbReference type="NCBI Taxonomy" id="994319"/>
    <lineage>
        <taxon>Bacteria</taxon>
        <taxon>Pseudomonadati</taxon>
        <taxon>Pseudomonadota</taxon>
        <taxon>Gammaproteobacteria</taxon>
        <taxon>Pseudomonadales</taxon>
        <taxon>Marinobacteraceae</taxon>
        <taxon>Marinobacter</taxon>
    </lineage>
</organism>
<protein>
    <recommendedName>
        <fullName evidence="7 14">Ribonuclease HII</fullName>
        <shortName evidence="14">RNase HII</shortName>
        <ecNumber evidence="6 14">3.1.26.4</ecNumber>
    </recommendedName>
</protein>
<comment type="subcellular location">
    <subcellularLocation>
        <location evidence="4 14">Cytoplasm</location>
    </subcellularLocation>
</comment>
<name>A0ABU3VTS1_9GAMM</name>
<comment type="cofactor">
    <cofactor evidence="2">
        <name>Mg(2+)</name>
        <dbReference type="ChEBI" id="CHEBI:18420"/>
    </cofactor>
</comment>
<dbReference type="NCBIfam" id="NF000595">
    <property type="entry name" value="PRK00015.1-3"/>
    <property type="match status" value="1"/>
</dbReference>
<evidence type="ECO:0000313" key="20">
    <source>
        <dbReference type="Proteomes" id="UP001269819"/>
    </source>
</evidence>
<dbReference type="InterPro" id="IPR001352">
    <property type="entry name" value="RNase_HII/HIII"/>
</dbReference>
<dbReference type="CDD" id="cd07182">
    <property type="entry name" value="RNase_HII_bacteria_HII_like"/>
    <property type="match status" value="1"/>
</dbReference>
<evidence type="ECO:0000256" key="1">
    <source>
        <dbReference type="ARBA" id="ARBA00000077"/>
    </source>
</evidence>
<evidence type="ECO:0000256" key="4">
    <source>
        <dbReference type="ARBA" id="ARBA00004496"/>
    </source>
</evidence>
<comment type="function">
    <text evidence="3 14 16">Endonuclease that specifically degrades the RNA of RNA-DNA hybrids.</text>
</comment>
<dbReference type="EC" id="3.1.26.4" evidence="6 14"/>
<evidence type="ECO:0000259" key="18">
    <source>
        <dbReference type="PROSITE" id="PS51975"/>
    </source>
</evidence>
<feature type="binding site" evidence="14 15">
    <location>
        <position position="114"/>
    </location>
    <ligand>
        <name>a divalent metal cation</name>
        <dbReference type="ChEBI" id="CHEBI:60240"/>
    </ligand>
</feature>
<dbReference type="EMBL" id="JAWIIJ010000002">
    <property type="protein sequence ID" value="MDV2077659.1"/>
    <property type="molecule type" value="Genomic_DNA"/>
</dbReference>
<reference evidence="19 20" key="1">
    <citation type="submission" date="2023-10" db="EMBL/GenBank/DDBJ databases">
        <title>Characteristics and mechanism of a salt-tolerant marine origin heterotrophic nitrifying- aerobic denitrifying bacteria Marinobacter xestospongiae HN1.</title>
        <authorList>
            <person name="Qi R."/>
        </authorList>
    </citation>
    <scope>NUCLEOTIDE SEQUENCE [LARGE SCALE GENOMIC DNA]</scope>
    <source>
        <strain evidence="19 20">HN1</strain>
    </source>
</reference>
<dbReference type="InterPro" id="IPR022898">
    <property type="entry name" value="RNase_HII"/>
</dbReference>
<dbReference type="PANTHER" id="PTHR10954">
    <property type="entry name" value="RIBONUCLEASE H2 SUBUNIT A"/>
    <property type="match status" value="1"/>
</dbReference>
<evidence type="ECO:0000256" key="5">
    <source>
        <dbReference type="ARBA" id="ARBA00007383"/>
    </source>
</evidence>
<evidence type="ECO:0000256" key="2">
    <source>
        <dbReference type="ARBA" id="ARBA00001946"/>
    </source>
</evidence>
<dbReference type="HAMAP" id="MF_00052_B">
    <property type="entry name" value="RNase_HII_B"/>
    <property type="match status" value="1"/>
</dbReference>
<dbReference type="SUPFAM" id="SSF53098">
    <property type="entry name" value="Ribonuclease H-like"/>
    <property type="match status" value="1"/>
</dbReference>
<proteinExistence type="inferred from homology"/>
<evidence type="ECO:0000256" key="3">
    <source>
        <dbReference type="ARBA" id="ARBA00004065"/>
    </source>
</evidence>
<keyword evidence="9 14" id="KW-0540">Nuclease</keyword>
<dbReference type="RefSeq" id="WP_227175418.1">
    <property type="nucleotide sequence ID" value="NZ_JAWIIJ010000002.1"/>
</dbReference>
<dbReference type="Pfam" id="PF01351">
    <property type="entry name" value="RNase_HII"/>
    <property type="match status" value="1"/>
</dbReference>
<dbReference type="InterPro" id="IPR012337">
    <property type="entry name" value="RNaseH-like_sf"/>
</dbReference>
<feature type="binding site" evidence="14 15">
    <location>
        <position position="22"/>
    </location>
    <ligand>
        <name>a divalent metal cation</name>
        <dbReference type="ChEBI" id="CHEBI:60240"/>
    </ligand>
</feature>
<evidence type="ECO:0000256" key="15">
    <source>
        <dbReference type="PROSITE-ProRule" id="PRU01319"/>
    </source>
</evidence>
<comment type="cofactor">
    <cofactor evidence="14 15">
        <name>Mn(2+)</name>
        <dbReference type="ChEBI" id="CHEBI:29035"/>
    </cofactor>
    <cofactor evidence="14 15">
        <name>Mg(2+)</name>
        <dbReference type="ChEBI" id="CHEBI:18420"/>
    </cofactor>
    <text evidence="14 15">Manganese or magnesium. Binds 1 divalent metal ion per monomer in the absence of substrate. May bind a second metal ion after substrate binding.</text>
</comment>
<evidence type="ECO:0000256" key="17">
    <source>
        <dbReference type="SAM" id="MobiDB-lite"/>
    </source>
</evidence>
<feature type="region of interest" description="Disordered" evidence="17">
    <location>
        <begin position="201"/>
        <end position="231"/>
    </location>
</feature>
<sequence length="231" mass="25319">MARSKLPPFVCSYAGERLAGVDEVGRGPLAGPVVTAAVILDPTRPVPGLADSKKLTEKRRELLFEQIQEQALAWSVGRCEVEEIDRLNIYQATMLAMERAVAGLPMAPEYVLVDGNRCPRWSWPSEPVVKGDGRVECISAASIIAKVLRDREMVALDAQYPGYGLAGHKGYPTAAHLQALEDLGVTPIHRRSFRPVQSALERVGENRTGTQQQPVKSESLDYPTDLFPESV</sequence>
<keyword evidence="12 14" id="KW-0378">Hydrolase</keyword>
<dbReference type="Gene3D" id="3.30.420.10">
    <property type="entry name" value="Ribonuclease H-like superfamily/Ribonuclease H"/>
    <property type="match status" value="1"/>
</dbReference>
<dbReference type="GO" id="GO:0004523">
    <property type="term" value="F:RNA-DNA hybrid ribonuclease activity"/>
    <property type="evidence" value="ECO:0007669"/>
    <property type="project" value="UniProtKB-EC"/>
</dbReference>
<feature type="compositionally biased region" description="Polar residues" evidence="17">
    <location>
        <begin position="207"/>
        <end position="216"/>
    </location>
</feature>
<keyword evidence="13 14" id="KW-0464">Manganese</keyword>
<feature type="domain" description="RNase H type-2" evidence="18">
    <location>
        <begin position="16"/>
        <end position="205"/>
    </location>
</feature>